<dbReference type="EMBL" id="CAFE01000249">
    <property type="protein sequence ID" value="CCD40405.1"/>
    <property type="molecule type" value="Genomic_DNA"/>
</dbReference>
<feature type="binding site" evidence="11">
    <location>
        <position position="342"/>
    </location>
    <ligand>
        <name>NAD(+)</name>
        <dbReference type="ChEBI" id="CHEBI:57540"/>
    </ligand>
</feature>
<feature type="binding site" evidence="11">
    <location>
        <position position="162"/>
    </location>
    <ligand>
        <name>NAD(+)</name>
        <dbReference type="ChEBI" id="CHEBI:57540"/>
    </ligand>
</feature>
<dbReference type="BioCyc" id="CBUR1055526:G10QW-1061-MONOMER"/>
<dbReference type="SUPFAM" id="SSF52413">
    <property type="entry name" value="UDP-glucose/GDP-mannose dehydrogenase C-terminal domain"/>
    <property type="match status" value="1"/>
</dbReference>
<evidence type="ECO:0000256" key="8">
    <source>
        <dbReference type="PIRNR" id="PIRNR000124"/>
    </source>
</evidence>
<evidence type="ECO:0000256" key="4">
    <source>
        <dbReference type="ARBA" id="ARBA00015132"/>
    </source>
</evidence>
<comment type="pathway">
    <text evidence="1">Nucleotide-sugar biosynthesis; UDP-alpha-D-glucuronate biosynthesis; UDP-alpha-D-glucuronate from UDP-alpha-D-glucose: step 1/1.</text>
</comment>
<evidence type="ECO:0000259" key="12">
    <source>
        <dbReference type="SMART" id="SM00984"/>
    </source>
</evidence>
<reference evidence="13 14" key="2">
    <citation type="submission" date="2011-10" db="EMBL/GenBank/DDBJ databases">
        <title>Draft genome sequence of Candidatus Burkholderia kirkii.</title>
        <authorList>
            <person name="Carlier A.L."/>
            <person name="Eberl L."/>
        </authorList>
    </citation>
    <scope>NUCLEOTIDE SEQUENCE [LARGE SCALE GENOMIC DNA]</scope>
    <source>
        <strain evidence="13 14">UZHbot1</strain>
    </source>
</reference>
<accession>G4MGX6</accession>
<keyword evidence="6 8" id="KW-0520">NAD</keyword>
<comment type="caution">
    <text evidence="13">The sequence shown here is derived from an EMBL/GenBank/DDBJ whole genome shotgun (WGS) entry which is preliminary data.</text>
</comment>
<dbReference type="InterPro" id="IPR017476">
    <property type="entry name" value="UDP-Glc/GDP-Man"/>
</dbReference>
<comment type="similarity">
    <text evidence="2 8">Belongs to the UDP-glucose/GDP-mannose dehydrogenase family.</text>
</comment>
<dbReference type="GO" id="GO:0000271">
    <property type="term" value="P:polysaccharide biosynthetic process"/>
    <property type="evidence" value="ECO:0007669"/>
    <property type="project" value="InterPro"/>
</dbReference>
<dbReference type="PIRSF" id="PIRSF000124">
    <property type="entry name" value="UDPglc_GDPman_dh"/>
    <property type="match status" value="1"/>
</dbReference>
<dbReference type="NCBIfam" id="TIGR03026">
    <property type="entry name" value="NDP-sugDHase"/>
    <property type="match status" value="1"/>
</dbReference>
<proteinExistence type="inferred from homology"/>
<keyword evidence="5 8" id="KW-0560">Oxidoreductase</keyword>
<feature type="binding site" evidence="10">
    <location>
        <position position="271"/>
    </location>
    <ligand>
        <name>substrate</name>
    </ligand>
</feature>
<dbReference type="InterPro" id="IPR014027">
    <property type="entry name" value="UDP-Glc/GDP-Man_DH_C"/>
</dbReference>
<dbReference type="InterPro" id="IPR014026">
    <property type="entry name" value="UDP-Glc/GDP-Man_DH_dimer"/>
</dbReference>
<feature type="binding site" evidence="11">
    <location>
        <position position="121"/>
    </location>
    <ligand>
        <name>NAD(+)</name>
        <dbReference type="ChEBI" id="CHEBI:57540"/>
    </ligand>
</feature>
<feature type="binding site" evidence="11">
    <location>
        <position position="30"/>
    </location>
    <ligand>
        <name>NAD(+)</name>
        <dbReference type="ChEBI" id="CHEBI:57540"/>
    </ligand>
</feature>
<feature type="binding site" evidence="10">
    <location>
        <begin position="263"/>
        <end position="267"/>
    </location>
    <ligand>
        <name>substrate</name>
    </ligand>
</feature>
<evidence type="ECO:0000256" key="11">
    <source>
        <dbReference type="PIRSR" id="PIRSR500134-3"/>
    </source>
</evidence>
<dbReference type="PANTHER" id="PTHR43750:SF3">
    <property type="entry name" value="UDP-GLUCOSE 6-DEHYDROGENASE TUAD"/>
    <property type="match status" value="1"/>
</dbReference>
<dbReference type="PROSITE" id="PS51257">
    <property type="entry name" value="PROKAR_LIPOPROTEIN"/>
    <property type="match status" value="1"/>
</dbReference>
<dbReference type="InterPro" id="IPR036220">
    <property type="entry name" value="UDP-Glc/GDP-Man_DH_C_sf"/>
</dbReference>
<evidence type="ECO:0000256" key="7">
    <source>
        <dbReference type="ARBA" id="ARBA00047473"/>
    </source>
</evidence>
<evidence type="ECO:0000256" key="1">
    <source>
        <dbReference type="ARBA" id="ARBA00004701"/>
    </source>
</evidence>
<dbReference type="GO" id="GO:0051287">
    <property type="term" value="F:NAD binding"/>
    <property type="evidence" value="ECO:0007669"/>
    <property type="project" value="InterPro"/>
</dbReference>
<dbReference type="UniPathway" id="UPA00038">
    <property type="reaction ID" value="UER00491"/>
</dbReference>
<dbReference type="Proteomes" id="UP000003511">
    <property type="component" value="Unassembled WGS sequence"/>
</dbReference>
<dbReference type="STRING" id="1055526.BKIR_c7_1481"/>
<dbReference type="InterPro" id="IPR001732">
    <property type="entry name" value="UDP-Glc/GDP-Man_DH_N"/>
</dbReference>
<dbReference type="SMART" id="SM00984">
    <property type="entry name" value="UDPG_MGDP_dh_C"/>
    <property type="match status" value="1"/>
</dbReference>
<evidence type="ECO:0000256" key="2">
    <source>
        <dbReference type="ARBA" id="ARBA00006601"/>
    </source>
</evidence>
<evidence type="ECO:0000313" key="13">
    <source>
        <dbReference type="EMBL" id="CCD40405.1"/>
    </source>
</evidence>
<feature type="binding site" evidence="11">
    <location>
        <position position="86"/>
    </location>
    <ligand>
        <name>NAD(+)</name>
        <dbReference type="ChEBI" id="CHEBI:57540"/>
    </ligand>
</feature>
<feature type="active site" description="Nucleophile" evidence="9">
    <location>
        <position position="274"/>
    </location>
</feature>
<feature type="binding site" evidence="10">
    <location>
        <position position="335"/>
    </location>
    <ligand>
        <name>substrate</name>
    </ligand>
</feature>
<organism evidence="13 14">
    <name type="scientific">Candidatus Paraburkholderia kirkii UZHbot1</name>
    <dbReference type="NCBI Taxonomy" id="1055526"/>
    <lineage>
        <taxon>Bacteria</taxon>
        <taxon>Pseudomonadati</taxon>
        <taxon>Pseudomonadota</taxon>
        <taxon>Betaproteobacteria</taxon>
        <taxon>Burkholderiales</taxon>
        <taxon>Burkholderiaceae</taxon>
        <taxon>Paraburkholderia</taxon>
    </lineage>
</organism>
<name>G4MGX6_9BURK</name>
<gene>
    <name evidence="13" type="ORF">BKIR_c7_1481</name>
</gene>
<dbReference type="GO" id="GO:0006065">
    <property type="term" value="P:UDP-glucuronate biosynthetic process"/>
    <property type="evidence" value="ECO:0007669"/>
    <property type="project" value="UniProtKB-UniPathway"/>
</dbReference>
<dbReference type="InterPro" id="IPR036291">
    <property type="entry name" value="NAD(P)-bd_dom_sf"/>
</dbReference>
<feature type="binding site" evidence="11">
    <location>
        <position position="277"/>
    </location>
    <ligand>
        <name>NAD(+)</name>
        <dbReference type="ChEBI" id="CHEBI:57540"/>
    </ligand>
</feature>
<dbReference type="InterPro" id="IPR028357">
    <property type="entry name" value="UDPglc_DH_bac"/>
</dbReference>
<dbReference type="Gene3D" id="1.20.5.100">
    <property type="entry name" value="Cytochrome c1, transmembrane anchor, C-terminal"/>
    <property type="match status" value="1"/>
</dbReference>
<feature type="binding site" evidence="11">
    <location>
        <position position="35"/>
    </location>
    <ligand>
        <name>NAD(+)</name>
        <dbReference type="ChEBI" id="CHEBI:57540"/>
    </ligand>
</feature>
<dbReference type="AlphaFoldDB" id="G4MGX6"/>
<dbReference type="Pfam" id="PF00984">
    <property type="entry name" value="UDPG_MGDP_dh"/>
    <property type="match status" value="1"/>
</dbReference>
<dbReference type="HOGENOM" id="CLU_023810_1_2_4"/>
<dbReference type="PANTHER" id="PTHR43750">
    <property type="entry name" value="UDP-GLUCOSE 6-DEHYDROGENASE TUAD"/>
    <property type="match status" value="1"/>
</dbReference>
<feature type="binding site" evidence="10">
    <location>
        <begin position="159"/>
        <end position="162"/>
    </location>
    <ligand>
        <name>substrate</name>
    </ligand>
</feature>
<reference evidence="13 14" key="1">
    <citation type="submission" date="2011-09" db="EMBL/GenBank/DDBJ databases">
        <authorList>
            <person name="Carlier A."/>
        </authorList>
    </citation>
    <scope>NUCLEOTIDE SEQUENCE [LARGE SCALE GENOMIC DNA]</scope>
    <source>
        <strain evidence="13 14">UZHbot1</strain>
    </source>
</reference>
<sequence length="468" mass="52081">MKITIVGTGYVGLVTGACLAEIGNDVFCVDVDPRKIEILNNGDVPIHEPGLQEMLNRTRTAGRIQFSTDVKASVEHGDIQFIAVGTPPDEDGSADLQYVLAAACNIGRYSNGFKVIVDKSTVPVGTARQVRRVVEEELKARGLAESDEHRFSVVSNPEFLKEGAAVDDFMRPDRIVIGIDDDEDGNRAREKMKRLYTPFNRNHERTLYMDVRSAEFTKYAANAMLATRISFMNDLSNLADSVGADIEAVRRGIGSDPRIGYHFLYAGCGYGGSCFPKDVQALVQTARENGKRLRILEAVEEVNHDQKNVLVNKIVERMGEDLRGRTFAIWGLAFKPQTDDMREASSRRIVAELLARGADVRAYDPVAMQEAERVFALDLAERPEDMKRLHLVGTQHEALRGANALVIVTEWKEFKSPDCGYLKSALKLPVIFDGRNLYEPESMAEMGIDYYAIGRPHVELDSHGDRIV</sequence>
<dbReference type="SUPFAM" id="SSF51735">
    <property type="entry name" value="NAD(P)-binding Rossmann-fold domains"/>
    <property type="match status" value="1"/>
</dbReference>
<feature type="binding site" evidence="10">
    <location>
        <position position="218"/>
    </location>
    <ligand>
        <name>substrate</name>
    </ligand>
</feature>
<evidence type="ECO:0000256" key="3">
    <source>
        <dbReference type="ARBA" id="ARBA00012954"/>
    </source>
</evidence>
<evidence type="ECO:0000256" key="10">
    <source>
        <dbReference type="PIRSR" id="PIRSR500134-2"/>
    </source>
</evidence>
<dbReference type="Pfam" id="PF03721">
    <property type="entry name" value="UDPG_MGDP_dh_N"/>
    <property type="match status" value="1"/>
</dbReference>
<evidence type="ECO:0000256" key="6">
    <source>
        <dbReference type="ARBA" id="ARBA00023027"/>
    </source>
</evidence>
<protein>
    <recommendedName>
        <fullName evidence="4 8">UDP-glucose 6-dehydrogenase</fullName>
        <ecNumber evidence="3 8">1.1.1.22</ecNumber>
    </recommendedName>
</protein>
<dbReference type="Gene3D" id="3.40.50.720">
    <property type="entry name" value="NAD(P)-binding Rossmann-like Domain"/>
    <property type="match status" value="2"/>
</dbReference>
<feature type="domain" description="UDP-glucose/GDP-mannose dehydrogenase C-terminal" evidence="12">
    <location>
        <begin position="328"/>
        <end position="440"/>
    </location>
</feature>
<dbReference type="PIRSF" id="PIRSF500134">
    <property type="entry name" value="UDPglc_DH_bac"/>
    <property type="match status" value="1"/>
</dbReference>
<dbReference type="GO" id="GO:0003979">
    <property type="term" value="F:UDP-glucose 6-dehydrogenase activity"/>
    <property type="evidence" value="ECO:0007669"/>
    <property type="project" value="UniProtKB-EC"/>
</dbReference>
<evidence type="ECO:0000256" key="9">
    <source>
        <dbReference type="PIRSR" id="PIRSR500134-1"/>
    </source>
</evidence>
<dbReference type="EC" id="1.1.1.22" evidence="3 8"/>
<dbReference type="Pfam" id="PF03720">
    <property type="entry name" value="UDPG_MGDP_dh_C"/>
    <property type="match status" value="1"/>
</dbReference>
<evidence type="ECO:0000313" key="14">
    <source>
        <dbReference type="Proteomes" id="UP000003511"/>
    </source>
</evidence>
<dbReference type="SUPFAM" id="SSF48179">
    <property type="entry name" value="6-phosphogluconate dehydrogenase C-terminal domain-like"/>
    <property type="match status" value="1"/>
</dbReference>
<dbReference type="InterPro" id="IPR008927">
    <property type="entry name" value="6-PGluconate_DH-like_C_sf"/>
</dbReference>
<keyword evidence="14" id="KW-1185">Reference proteome</keyword>
<evidence type="ECO:0000256" key="5">
    <source>
        <dbReference type="ARBA" id="ARBA00023002"/>
    </source>
</evidence>
<comment type="catalytic activity">
    <reaction evidence="7 8">
        <text>UDP-alpha-D-glucose + 2 NAD(+) + H2O = UDP-alpha-D-glucuronate + 2 NADH + 3 H(+)</text>
        <dbReference type="Rhea" id="RHEA:23596"/>
        <dbReference type="ChEBI" id="CHEBI:15377"/>
        <dbReference type="ChEBI" id="CHEBI:15378"/>
        <dbReference type="ChEBI" id="CHEBI:57540"/>
        <dbReference type="ChEBI" id="CHEBI:57945"/>
        <dbReference type="ChEBI" id="CHEBI:58052"/>
        <dbReference type="ChEBI" id="CHEBI:58885"/>
        <dbReference type="EC" id="1.1.1.22"/>
    </reaction>
</comment>